<accession>A0ABS9J308</accession>
<evidence type="ECO:0000313" key="2">
    <source>
        <dbReference type="EMBL" id="MCF8714735.1"/>
    </source>
</evidence>
<organism evidence="2 3">
    <name type="scientific">Joostella atrarenae</name>
    <dbReference type="NCBI Taxonomy" id="679257"/>
    <lineage>
        <taxon>Bacteria</taxon>
        <taxon>Pseudomonadati</taxon>
        <taxon>Bacteroidota</taxon>
        <taxon>Flavobacteriia</taxon>
        <taxon>Flavobacteriales</taxon>
        <taxon>Flavobacteriaceae</taxon>
        <taxon>Joostella</taxon>
    </lineage>
</organism>
<dbReference type="RefSeq" id="WP_236958700.1">
    <property type="nucleotide sequence ID" value="NZ_JAETXX010000003.1"/>
</dbReference>
<keyword evidence="1" id="KW-0812">Transmembrane</keyword>
<keyword evidence="3" id="KW-1185">Reference proteome</keyword>
<dbReference type="Proteomes" id="UP000829517">
    <property type="component" value="Unassembled WGS sequence"/>
</dbReference>
<evidence type="ECO:0000256" key="1">
    <source>
        <dbReference type="SAM" id="Phobius"/>
    </source>
</evidence>
<feature type="transmembrane region" description="Helical" evidence="1">
    <location>
        <begin position="6"/>
        <end position="25"/>
    </location>
</feature>
<name>A0ABS9J308_9FLAO</name>
<comment type="caution">
    <text evidence="2">The sequence shown here is derived from an EMBL/GenBank/DDBJ whole genome shotgun (WGS) entry which is preliminary data.</text>
</comment>
<sequence>MDTSSILLGAIIFIACLVPLVLLGIQIKKASRKLLIPILEEAKKNNSNISVHEMTSDVCLAMDEEQKILYYYRKSNTQEELKTIPLGEIDNSKTFIKRKNENRTTSTAYTNVNIELYNNANIVNTLVVFDIEESKQLIPEVMVAEKWNRLINSKL</sequence>
<keyword evidence="1" id="KW-1133">Transmembrane helix</keyword>
<gene>
    <name evidence="2" type="ORF">JM658_07825</name>
</gene>
<evidence type="ECO:0000313" key="3">
    <source>
        <dbReference type="Proteomes" id="UP000829517"/>
    </source>
</evidence>
<keyword evidence="1" id="KW-0472">Membrane</keyword>
<protein>
    <submittedName>
        <fullName evidence="2">Uncharacterized protein</fullName>
    </submittedName>
</protein>
<proteinExistence type="predicted"/>
<reference evidence="2 3" key="1">
    <citation type="submission" date="2021-01" db="EMBL/GenBank/DDBJ databases">
        <title>Genome sequencing of Joostella atrarenae M1-2 (= KCTC 23194).</title>
        <authorList>
            <person name="Zakaria M.R."/>
            <person name="Lam M.Q."/>
            <person name="Chong C.S."/>
        </authorList>
    </citation>
    <scope>NUCLEOTIDE SEQUENCE [LARGE SCALE GENOMIC DNA]</scope>
    <source>
        <strain evidence="2 3">M1-2</strain>
    </source>
</reference>
<dbReference type="EMBL" id="JAETXX010000003">
    <property type="protein sequence ID" value="MCF8714735.1"/>
    <property type="molecule type" value="Genomic_DNA"/>
</dbReference>